<evidence type="ECO:0000313" key="7">
    <source>
        <dbReference type="EMBL" id="RSH89760.1"/>
    </source>
</evidence>
<evidence type="ECO:0000313" key="8">
    <source>
        <dbReference type="Proteomes" id="UP000279259"/>
    </source>
</evidence>
<dbReference type="Gene3D" id="1.10.10.10">
    <property type="entry name" value="Winged helix-like DNA-binding domain superfamily/Winged helix DNA-binding domain"/>
    <property type="match status" value="1"/>
</dbReference>
<name>A0A427YFB7_9TREE</name>
<dbReference type="PANTHER" id="PTHR13179:SF8">
    <property type="entry name" value="GATOR COMPLEX PROTEIN DEPDC5"/>
    <property type="match status" value="1"/>
</dbReference>
<dbReference type="PANTHER" id="PTHR13179">
    <property type="entry name" value="DEP DOMAIN CONTAINING PROTEIN 5"/>
    <property type="match status" value="1"/>
</dbReference>
<feature type="compositionally biased region" description="Basic and acidic residues" evidence="5">
    <location>
        <begin position="774"/>
        <end position="793"/>
    </location>
</feature>
<feature type="region of interest" description="Disordered" evidence="5">
    <location>
        <begin position="472"/>
        <end position="512"/>
    </location>
</feature>
<dbReference type="InterPro" id="IPR000591">
    <property type="entry name" value="DEP_dom"/>
</dbReference>
<dbReference type="GO" id="GO:0005096">
    <property type="term" value="F:GTPase activator activity"/>
    <property type="evidence" value="ECO:0007669"/>
    <property type="project" value="InterPro"/>
</dbReference>
<evidence type="ECO:0000256" key="3">
    <source>
        <dbReference type="ARBA" id="ARBA00018529"/>
    </source>
</evidence>
<gene>
    <name evidence="7" type="primary">IML1_1</name>
    <name evidence="7" type="ORF">EHS25_001746</name>
</gene>
<dbReference type="GO" id="GO:0003676">
    <property type="term" value="F:nucleic acid binding"/>
    <property type="evidence" value="ECO:0007669"/>
    <property type="project" value="InterPro"/>
</dbReference>
<dbReference type="InterPro" id="IPR036397">
    <property type="entry name" value="RNaseH_sf"/>
</dbReference>
<feature type="region of interest" description="Disordered" evidence="5">
    <location>
        <begin position="774"/>
        <end position="805"/>
    </location>
</feature>
<dbReference type="InterPro" id="IPR012337">
    <property type="entry name" value="RNaseH-like_sf"/>
</dbReference>
<dbReference type="OrthoDB" id="39497at2759"/>
<dbReference type="SUPFAM" id="SSF46785">
    <property type="entry name" value="Winged helix' DNA-binding domain"/>
    <property type="match status" value="1"/>
</dbReference>
<feature type="domain" description="DEP" evidence="6">
    <location>
        <begin position="361"/>
        <end position="437"/>
    </location>
</feature>
<dbReference type="GO" id="GO:0010508">
    <property type="term" value="P:positive regulation of autophagy"/>
    <property type="evidence" value="ECO:0007669"/>
    <property type="project" value="TreeGrafter"/>
</dbReference>
<dbReference type="SMART" id="SM00049">
    <property type="entry name" value="DEP"/>
    <property type="match status" value="1"/>
</dbReference>
<comment type="similarity">
    <text evidence="2">Belongs to the IML1 family.</text>
</comment>
<evidence type="ECO:0000256" key="1">
    <source>
        <dbReference type="ARBA" id="ARBA00004148"/>
    </source>
</evidence>
<dbReference type="GO" id="GO:1990130">
    <property type="term" value="C:GATOR1 complex"/>
    <property type="evidence" value="ECO:0007669"/>
    <property type="project" value="TreeGrafter"/>
</dbReference>
<dbReference type="InterPro" id="IPR036388">
    <property type="entry name" value="WH-like_DNA-bd_sf"/>
</dbReference>
<dbReference type="Pfam" id="PF00610">
    <property type="entry name" value="DEP"/>
    <property type="match status" value="1"/>
</dbReference>
<dbReference type="Proteomes" id="UP000279259">
    <property type="component" value="Unassembled WGS sequence"/>
</dbReference>
<dbReference type="Gene3D" id="3.30.420.10">
    <property type="entry name" value="Ribonuclease H-like superfamily/Ribonuclease H"/>
    <property type="match status" value="1"/>
</dbReference>
<dbReference type="GO" id="GO:0005774">
    <property type="term" value="C:vacuolar membrane"/>
    <property type="evidence" value="ECO:0007669"/>
    <property type="project" value="UniProtKB-SubCell"/>
</dbReference>
<proteinExistence type="inferred from homology"/>
<dbReference type="GO" id="GO:1904262">
    <property type="term" value="P:negative regulation of TORC1 signaling"/>
    <property type="evidence" value="ECO:0007669"/>
    <property type="project" value="TreeGrafter"/>
</dbReference>
<dbReference type="SUPFAM" id="SSF53098">
    <property type="entry name" value="Ribonuclease H-like"/>
    <property type="match status" value="1"/>
</dbReference>
<evidence type="ECO:0000259" key="6">
    <source>
        <dbReference type="PROSITE" id="PS50186"/>
    </source>
</evidence>
<evidence type="ECO:0000256" key="4">
    <source>
        <dbReference type="ARBA" id="ARBA00021881"/>
    </source>
</evidence>
<reference evidence="7 8" key="1">
    <citation type="submission" date="2018-11" db="EMBL/GenBank/DDBJ databases">
        <title>Genome sequence of Saitozyma podzolica DSM 27192.</title>
        <authorList>
            <person name="Aliyu H."/>
            <person name="Gorte O."/>
            <person name="Ochsenreither K."/>
        </authorList>
    </citation>
    <scope>NUCLEOTIDE SEQUENCE [LARGE SCALE GENOMIC DNA]</scope>
    <source>
        <strain evidence="7 8">DSM 27192</strain>
    </source>
</reference>
<dbReference type="STRING" id="1890683.A0A427YFB7"/>
<comment type="subcellular location">
    <subcellularLocation>
        <location evidence="1">Vacuole membrane</location>
        <topology evidence="1">Peripheral membrane protein</topology>
    </subcellularLocation>
</comment>
<dbReference type="EMBL" id="RSCD01000012">
    <property type="protein sequence ID" value="RSH89760.1"/>
    <property type="molecule type" value="Genomic_DNA"/>
</dbReference>
<sequence length="805" mass="90967">MKAVKEAVAKLERQLGERHYTTPGYTPELNGAAERMVRTLKEMTSTLLLDSKLSSEIPPHGQDSRDEPVVLIAYEGLANDASYRPNHREWRDGHPVGPERDQNFQFIVLPHDHNPEQDEITRPHQVSKVLMPGQSMHDTLHVGGASEALRDPNGIIYLILSHLIHRLSCDTNKQSITIQWFTRRIKYSMDPIGYKCLVCPSQQKGYSVGEATFRYPVSQMAESKLGFNYLDRLLADEELTLNDQVRYWRTRYLLIPSGRDPLAAQGVVPKGEQFNPSEILFTGAYKVLEILQRYQWRQRDTDEPVHLRLLPTTFDPSACVLDDGLMSELERLTGNEEVLRKTGLTLEGMTLHELADMMCKEKNGLIIRERWWHFAIHEDAFTGEQFCDWLKGTFDDVETLDHAAEWGRSLFEKGLIEHVTGSHGFLNYGHLYYRLRPTYDRNSKKRRIATWFGGAPAQDPREVIERHARLSTSPANLSTSTTNTPGANVNGNAAPDTGSATPLGRPGDTVPRKRKIKMSQSCVVDLDPTRKSDRAEVAVLHADIIHNCRNAPMLIILGSFHLELNWLGVTAALLDELRAKCSAQAERYGLRFVEAPVEQIKDISLKCAYRAPLQIRLALAPPVIPDLHLRLAEQHGTGQTANFFEYAILTQKFGFVLDVEASSRYPETIEVEYGYRKNSHYEYSQFCHRSGLALVQCIGGEEGFLWADNRLFIAAPSRGRTGDTYPNAPVVRMGKTEEARALREELEAFCADKEKLAKFYEEAISPLVSELKADGEDGELGSEHQREATKESGTEVVEELGEKDR</sequence>
<dbReference type="InterPro" id="IPR027244">
    <property type="entry name" value="IML1"/>
</dbReference>
<dbReference type="PROSITE" id="PS50186">
    <property type="entry name" value="DEP"/>
    <property type="match status" value="1"/>
</dbReference>
<protein>
    <recommendedName>
        <fullName evidence="3">Vacuolar membrane-associated protein IML1</fullName>
    </recommendedName>
    <alternativeName>
        <fullName evidence="4">Vacuolar membrane-associated protein iml1</fullName>
    </alternativeName>
</protein>
<keyword evidence="8" id="KW-1185">Reference proteome</keyword>
<evidence type="ECO:0000256" key="5">
    <source>
        <dbReference type="SAM" id="MobiDB-lite"/>
    </source>
</evidence>
<feature type="compositionally biased region" description="Polar residues" evidence="5">
    <location>
        <begin position="472"/>
        <end position="491"/>
    </location>
</feature>
<organism evidence="7 8">
    <name type="scientific">Saitozyma podzolica</name>
    <dbReference type="NCBI Taxonomy" id="1890683"/>
    <lineage>
        <taxon>Eukaryota</taxon>
        <taxon>Fungi</taxon>
        <taxon>Dikarya</taxon>
        <taxon>Basidiomycota</taxon>
        <taxon>Agaricomycotina</taxon>
        <taxon>Tremellomycetes</taxon>
        <taxon>Tremellales</taxon>
        <taxon>Trimorphomycetaceae</taxon>
        <taxon>Saitozyma</taxon>
    </lineage>
</organism>
<evidence type="ECO:0000256" key="2">
    <source>
        <dbReference type="ARBA" id="ARBA00005643"/>
    </source>
</evidence>
<accession>A0A427YFB7</accession>
<comment type="caution">
    <text evidence="7">The sequence shown here is derived from an EMBL/GenBank/DDBJ whole genome shotgun (WGS) entry which is preliminary data.</text>
</comment>
<dbReference type="InterPro" id="IPR036390">
    <property type="entry name" value="WH_DNA-bd_sf"/>
</dbReference>
<dbReference type="AlphaFoldDB" id="A0A427YFB7"/>
<dbReference type="GO" id="GO:0035556">
    <property type="term" value="P:intracellular signal transduction"/>
    <property type="evidence" value="ECO:0007669"/>
    <property type="project" value="InterPro"/>
</dbReference>